<name>A0A2M8Z5K1_9FIRM</name>
<dbReference type="Pfam" id="PF00201">
    <property type="entry name" value="UDPGT"/>
    <property type="match status" value="1"/>
</dbReference>
<accession>A0A2M8Z5K1</accession>
<evidence type="ECO:0000256" key="3">
    <source>
        <dbReference type="ARBA" id="ARBA00022679"/>
    </source>
</evidence>
<reference evidence="4 5" key="1">
    <citation type="submission" date="2017-11" db="EMBL/GenBank/DDBJ databases">
        <title>Understudied soil microbes with underappreciated capabilities: Untangling the Clostridium saccharolyticum group.</title>
        <authorList>
            <person name="Leschine S."/>
        </authorList>
    </citation>
    <scope>NUCLEOTIDE SEQUENCE [LARGE SCALE GENOMIC DNA]</scope>
    <source>
        <strain evidence="4 5">18A</strain>
    </source>
</reference>
<dbReference type="NCBIfam" id="TIGR01426">
    <property type="entry name" value="MGT"/>
    <property type="match status" value="1"/>
</dbReference>
<evidence type="ECO:0000313" key="4">
    <source>
        <dbReference type="EMBL" id="PJJ28709.1"/>
    </source>
</evidence>
<dbReference type="Proteomes" id="UP000231092">
    <property type="component" value="Unassembled WGS sequence"/>
</dbReference>
<dbReference type="OrthoDB" id="6620093at2"/>
<dbReference type="GO" id="GO:0008194">
    <property type="term" value="F:UDP-glycosyltransferase activity"/>
    <property type="evidence" value="ECO:0007669"/>
    <property type="project" value="InterPro"/>
</dbReference>
<dbReference type="GO" id="GO:0016758">
    <property type="term" value="F:hexosyltransferase activity"/>
    <property type="evidence" value="ECO:0007669"/>
    <property type="project" value="InterPro"/>
</dbReference>
<dbReference type="RefSeq" id="WP_100305178.1">
    <property type="nucleotide sequence ID" value="NZ_PGET01000001.1"/>
</dbReference>
<proteinExistence type="inferred from homology"/>
<gene>
    <name evidence="4" type="ORF">H171_2228</name>
</gene>
<sequence>MNVLFVNANLYGHINPTLGLVKRLTGRGNEVNYFCSAKFSDSVIQAGAGWIGYSSHLDLFLKDYRPTDRHPFFMLMEYMLQYDEVMLPEILENVAENQYDVIICDSIFGGACFLKQILKIPVLCSHSSFAMSKAPVPEEMLVKGYHSQLDHCYQILERLCEKYSIEKPGLDQVFTSKGDMNIIYTTREFNGDNSMKEPEYLFAGPSIDRHQEASDIDFREIGDRTLIYISLGSLNTDNIDFYNLCISAFCDTGYFVCMSTGNKCDVSELIEMPSNFMVKSYFPQLEVLKRADVFITHAGFNSVNEALYFGVPMLALPQVNDQHMVAKRLVSMHLGMAESMKELSSEILKSKTEALLLNRQIKENCIQVSQKMREAGDLERVVKEVERFGMTWKERG</sequence>
<dbReference type="AlphaFoldDB" id="A0A2M8Z5K1"/>
<dbReference type="FunFam" id="3.40.50.2000:FF:000072">
    <property type="entry name" value="Glycosyl transferase"/>
    <property type="match status" value="1"/>
</dbReference>
<organism evidence="4 5">
    <name type="scientific">[Clostridium] celerecrescens 18A</name>
    <dbReference type="NCBI Taxonomy" id="1286362"/>
    <lineage>
        <taxon>Bacteria</taxon>
        <taxon>Bacillati</taxon>
        <taxon>Bacillota</taxon>
        <taxon>Clostridia</taxon>
        <taxon>Lachnospirales</taxon>
        <taxon>Lachnospiraceae</taxon>
        <taxon>Lacrimispora</taxon>
    </lineage>
</organism>
<dbReference type="CDD" id="cd03784">
    <property type="entry name" value="GT1_Gtf-like"/>
    <property type="match status" value="1"/>
</dbReference>
<dbReference type="PANTHER" id="PTHR48043">
    <property type="entry name" value="EG:EG0003.4 PROTEIN-RELATED"/>
    <property type="match status" value="1"/>
</dbReference>
<dbReference type="PANTHER" id="PTHR48043:SF145">
    <property type="entry name" value="FI06409P-RELATED"/>
    <property type="match status" value="1"/>
</dbReference>
<keyword evidence="2" id="KW-0328">Glycosyltransferase</keyword>
<dbReference type="SUPFAM" id="SSF53756">
    <property type="entry name" value="UDP-Glycosyltransferase/glycogen phosphorylase"/>
    <property type="match status" value="1"/>
</dbReference>
<keyword evidence="3 4" id="KW-0808">Transferase</keyword>
<dbReference type="InterPro" id="IPR002213">
    <property type="entry name" value="UDP_glucos_trans"/>
</dbReference>
<comment type="similarity">
    <text evidence="1">Belongs to the UDP-glycosyltransferase family.</text>
</comment>
<comment type="caution">
    <text evidence="4">The sequence shown here is derived from an EMBL/GenBank/DDBJ whole genome shotgun (WGS) entry which is preliminary data.</text>
</comment>
<dbReference type="InterPro" id="IPR006326">
    <property type="entry name" value="UDPGT_MGT-like"/>
</dbReference>
<evidence type="ECO:0000256" key="2">
    <source>
        <dbReference type="ARBA" id="ARBA00022676"/>
    </source>
</evidence>
<dbReference type="EMBL" id="PGET01000001">
    <property type="protein sequence ID" value="PJJ28709.1"/>
    <property type="molecule type" value="Genomic_DNA"/>
</dbReference>
<dbReference type="InterPro" id="IPR050271">
    <property type="entry name" value="UDP-glycosyltransferase"/>
</dbReference>
<protein>
    <submittedName>
        <fullName evidence="4">MGT family glycosyltransferase</fullName>
    </submittedName>
</protein>
<dbReference type="Gene3D" id="3.40.50.2000">
    <property type="entry name" value="Glycogen Phosphorylase B"/>
    <property type="match status" value="2"/>
</dbReference>
<evidence type="ECO:0000313" key="5">
    <source>
        <dbReference type="Proteomes" id="UP000231092"/>
    </source>
</evidence>
<evidence type="ECO:0000256" key="1">
    <source>
        <dbReference type="ARBA" id="ARBA00009995"/>
    </source>
</evidence>